<feature type="domain" description="Aminotransferase-like plant mobile" evidence="2">
    <location>
        <begin position="25"/>
        <end position="191"/>
    </location>
</feature>
<evidence type="ECO:0000259" key="2">
    <source>
        <dbReference type="Pfam" id="PF10536"/>
    </source>
</evidence>
<dbReference type="Pfam" id="PF10536">
    <property type="entry name" value="PMD"/>
    <property type="match status" value="1"/>
</dbReference>
<dbReference type="InterPro" id="IPR044824">
    <property type="entry name" value="MAIN-like"/>
</dbReference>
<comment type="caution">
    <text evidence="3">The sequence shown here is derived from an EMBL/GenBank/DDBJ whole genome shotgun (WGS) entry which is preliminary data.</text>
</comment>
<dbReference type="InterPro" id="IPR019557">
    <property type="entry name" value="AminoTfrase-like_pln_mobile"/>
</dbReference>
<keyword evidence="4" id="KW-1185">Reference proteome</keyword>
<dbReference type="GO" id="GO:0010073">
    <property type="term" value="P:meristem maintenance"/>
    <property type="evidence" value="ECO:0007669"/>
    <property type="project" value="InterPro"/>
</dbReference>
<protein>
    <recommendedName>
        <fullName evidence="2">Aminotransferase-like plant mobile domain-containing protein</fullName>
    </recommendedName>
</protein>
<proteinExistence type="predicted"/>
<gene>
    <name evidence="3" type="ORF">SO802_021451</name>
</gene>
<name>A0AAW2CJV5_9ROSI</name>
<evidence type="ECO:0000256" key="1">
    <source>
        <dbReference type="SAM" id="MobiDB-lite"/>
    </source>
</evidence>
<organism evidence="3 4">
    <name type="scientific">Lithocarpus litseifolius</name>
    <dbReference type="NCBI Taxonomy" id="425828"/>
    <lineage>
        <taxon>Eukaryota</taxon>
        <taxon>Viridiplantae</taxon>
        <taxon>Streptophyta</taxon>
        <taxon>Embryophyta</taxon>
        <taxon>Tracheophyta</taxon>
        <taxon>Spermatophyta</taxon>
        <taxon>Magnoliopsida</taxon>
        <taxon>eudicotyledons</taxon>
        <taxon>Gunneridae</taxon>
        <taxon>Pentapetalae</taxon>
        <taxon>rosids</taxon>
        <taxon>fabids</taxon>
        <taxon>Fagales</taxon>
        <taxon>Fagaceae</taxon>
        <taxon>Lithocarpus</taxon>
    </lineage>
</organism>
<accession>A0AAW2CJV5</accession>
<evidence type="ECO:0000313" key="4">
    <source>
        <dbReference type="Proteomes" id="UP001459277"/>
    </source>
</evidence>
<evidence type="ECO:0000313" key="3">
    <source>
        <dbReference type="EMBL" id="KAK9996765.1"/>
    </source>
</evidence>
<sequence>MLKSAWAALSPSIKNIINEAGFGTFFEALLNHKTHEYKDLQLLLALAKRFWDTTSTFHFPGIGEVMLTPYDFSAITGLRLGGKRILVSDSPTSAKLKKLLGAMTSRMKSNNIPFSWLCENIPQCETVAKGALMFMLPFIRTFLCPKSGSTVNLRYLGSLRKIEQIRNYDWGGMAYATLMHFVTQLSRRSLPSLGGAPFVWQMKLNPWAGCEGYAEYEQALKQNGHQVLFECRHGKYWYLGDQLADFLADEEIAWARDGYIIAEVEGIYSKFVRDHLQGCLVGRMPPVSEGEEKEEIPSPYYACNSSSSFTKTYLHFLAWQYDVMNPDGTVVLRVDVDLVEESMWMIGGLQSLARTQSSQYVLNNASWAHRMETTDATRRALDERIKSLELENHKYNPRFFSSQEGNTKGGSSRGGLRRSSRSSKTNFTAFKLEGIKALRNVKIKWDFLHVVVKFWDLEDHMFRFNTVELCPIIEEFSAILGYDPSKKFVAVSCDPRHKESLSNAFSLPTSITSSMIEGHMIWLIERLDMVTQPTTNNYGPSSFLSRASRQLGLEMADRVDQSFVKVHSHRMATEYSNWLIDKIVDKEAEVVAMRK</sequence>
<dbReference type="PANTHER" id="PTHR46033:SF8">
    <property type="entry name" value="PROTEIN MAINTENANCE OF MERISTEMS-LIKE"/>
    <property type="match status" value="1"/>
</dbReference>
<dbReference type="EMBL" id="JAZDWU010000007">
    <property type="protein sequence ID" value="KAK9996765.1"/>
    <property type="molecule type" value="Genomic_DNA"/>
</dbReference>
<feature type="region of interest" description="Disordered" evidence="1">
    <location>
        <begin position="398"/>
        <end position="420"/>
    </location>
</feature>
<reference evidence="3 4" key="1">
    <citation type="submission" date="2024-01" db="EMBL/GenBank/DDBJ databases">
        <title>A telomere-to-telomere, gap-free genome of sweet tea (Lithocarpus litseifolius).</title>
        <authorList>
            <person name="Zhou J."/>
        </authorList>
    </citation>
    <scope>NUCLEOTIDE SEQUENCE [LARGE SCALE GENOMIC DNA]</scope>
    <source>
        <strain evidence="3">Zhou-2022a</strain>
        <tissue evidence="3">Leaf</tissue>
    </source>
</reference>
<dbReference type="Proteomes" id="UP001459277">
    <property type="component" value="Unassembled WGS sequence"/>
</dbReference>
<dbReference type="AlphaFoldDB" id="A0AAW2CJV5"/>
<dbReference type="PANTHER" id="PTHR46033">
    <property type="entry name" value="PROTEIN MAIN-LIKE 2"/>
    <property type="match status" value="1"/>
</dbReference>